<evidence type="ECO:0000256" key="3">
    <source>
        <dbReference type="ARBA" id="ARBA00023204"/>
    </source>
</evidence>
<proteinExistence type="predicted"/>
<reference evidence="5 6" key="1">
    <citation type="submission" date="2018-08" db="EMBL/GenBank/DDBJ databases">
        <title>A genome reference for cultivated species of the human gut microbiota.</title>
        <authorList>
            <person name="Zou Y."/>
            <person name="Xue W."/>
            <person name="Luo G."/>
        </authorList>
    </citation>
    <scope>NUCLEOTIDE SEQUENCE [LARGE SCALE GENOMIC DNA]</scope>
    <source>
        <strain evidence="5 6">TF08-14</strain>
    </source>
</reference>
<dbReference type="GO" id="GO:0004386">
    <property type="term" value="F:helicase activity"/>
    <property type="evidence" value="ECO:0007669"/>
    <property type="project" value="UniProtKB-KW"/>
</dbReference>
<organism evidence="5 6">
    <name type="scientific">Collinsella tanakaei</name>
    <dbReference type="NCBI Taxonomy" id="626935"/>
    <lineage>
        <taxon>Bacteria</taxon>
        <taxon>Bacillati</taxon>
        <taxon>Actinomycetota</taxon>
        <taxon>Coriobacteriia</taxon>
        <taxon>Coriobacteriales</taxon>
        <taxon>Coriobacteriaceae</taxon>
        <taxon>Collinsella</taxon>
    </lineage>
</organism>
<sequence>MTGEGEGEEAMAFQLISTRAGACLLEQEISLISDAVRACGHAVLLVPSRRERDACRAALARAGVGVGVDVTTPPLWIESLWELMGDGRRMVKGIERNMLMADVVAARSADGLAPLRANPGTVRMLARMARELLPFAHGVDRGAGAAAVGEGGGALAGMATPAVPGVPATPAASGKFVDDDSERVVLELLDAYAAALDSRQMIEPVTAAEQLGAMFDDGLPACARFVVLRDVTMLPARDWRLLSRVARTGEVRLLLNPQQASFAEEIRAHVACEGPLDLDAVTLAAGRAAAAPAAGEARPAADEELPHAAEPRFLEVAGPHARDRAYADEIVRLAAERAASCRAATGAQSDRVNVAVVCAKPSKLAADLAPYLAARDIAATCTYFARFGQTAVGRQFATLSDVVERMQAVENEEAPGALWWPAPELTDWLYSPISGADASTARMFDKKIRQNRCMTPQAALRALQSHQGRINAARAKLDAGNPFAGVPAVCADVVNYLWQGRPVSAFKSMAAAARALPAFAHGSDAGNVNAAVEAAMADAAADALMNTARLLDVSQAVAATALDGVCVVVEERIAARPPREDADGGADADTGVAAADAAPRVLVRFMTPADAALLEPGSVDAMLLADVDIESYPLNRPEGPLVTMQQARGVPTVSIDSAARLRDLFGRALSAPCAATLARVTHDRQAKDRYPAAIWTELLARAQASGREDSSTLPLVRSVGEGDVAANFDPMACRDMGVRQVECLAPQHLSSEAVPYLVLYRRDPANPDGPLVPRQLSASQIESYLTCPLCWFMGSRVRPQGLDAGFSNMEKGNFVHDVLFRLHAELMEDGAGRVTPANLDECLQRLRDVFDAVRAEHQRGKTSSSGALVPLSRTESLQVDDILPQLEAALRYEADALAPFAPAYLEYSFNELGVDYAGRPLGGRIDRVDVDQNGRAVVIDYKHRSDVRAFQVKDPTVENKAGEVPADDPDWLPAHVQSLVYAQALRHSSLALDSRAALYFSTKSKSPALNGAASAELVAAGADAELDPGMIPGLKRGFPDEENGGAMGFDALLDRVEATIARKLDQLEAGDIHASSTRQQSCDFNHTLGFKRRNA</sequence>
<accession>A0A3E4QNU2</accession>
<keyword evidence="3" id="KW-0234">DNA repair</keyword>
<evidence type="ECO:0000313" key="6">
    <source>
        <dbReference type="Proteomes" id="UP000260943"/>
    </source>
</evidence>
<name>A0A3E4QNU2_9ACTN</name>
<evidence type="ECO:0000256" key="1">
    <source>
        <dbReference type="ARBA" id="ARBA00022763"/>
    </source>
</evidence>
<dbReference type="Proteomes" id="UP000260943">
    <property type="component" value="Unassembled WGS sequence"/>
</dbReference>
<feature type="domain" description="PD-(D/E)XK endonuclease-like" evidence="4">
    <location>
        <begin position="775"/>
        <end position="1084"/>
    </location>
</feature>
<evidence type="ECO:0000256" key="2">
    <source>
        <dbReference type="ARBA" id="ARBA00022806"/>
    </source>
</evidence>
<evidence type="ECO:0000259" key="4">
    <source>
        <dbReference type="Pfam" id="PF12705"/>
    </source>
</evidence>
<dbReference type="AlphaFoldDB" id="A0A3E4QNU2"/>
<keyword evidence="2" id="KW-0347">Helicase</keyword>
<keyword evidence="2" id="KW-0378">Hydrolase</keyword>
<gene>
    <name evidence="5" type="ORF">DXC81_10470</name>
</gene>
<dbReference type="EMBL" id="QSRJ01000017">
    <property type="protein sequence ID" value="RGL07303.1"/>
    <property type="molecule type" value="Genomic_DNA"/>
</dbReference>
<dbReference type="GO" id="GO:0006281">
    <property type="term" value="P:DNA repair"/>
    <property type="evidence" value="ECO:0007669"/>
    <property type="project" value="UniProtKB-KW"/>
</dbReference>
<keyword evidence="2" id="KW-0067">ATP-binding</keyword>
<comment type="caution">
    <text evidence="5">The sequence shown here is derived from an EMBL/GenBank/DDBJ whole genome shotgun (WGS) entry which is preliminary data.</text>
</comment>
<keyword evidence="1" id="KW-0227">DNA damage</keyword>
<dbReference type="InterPro" id="IPR038726">
    <property type="entry name" value="PDDEXK_AddAB-type"/>
</dbReference>
<evidence type="ECO:0000313" key="5">
    <source>
        <dbReference type="EMBL" id="RGL07303.1"/>
    </source>
</evidence>
<protein>
    <submittedName>
        <fullName evidence="5">PD-(D/E)XK nuclease family protein</fullName>
    </submittedName>
</protein>
<keyword evidence="2" id="KW-0547">Nucleotide-binding</keyword>
<dbReference type="Pfam" id="PF12705">
    <property type="entry name" value="PDDEXK_1"/>
    <property type="match status" value="1"/>
</dbReference>